<name>A0A9J6GS69_HAELO</name>
<evidence type="ECO:0000313" key="1">
    <source>
        <dbReference type="EMBL" id="KAH9378019.1"/>
    </source>
</evidence>
<gene>
    <name evidence="1" type="ORF">HPB48_012273</name>
</gene>
<accession>A0A9J6GS69</accession>
<sequence>MTRITKKRTAYSSGRDYTKVRTQRTAYSFMSPVIRSVRALAVEENAALVGARSTPPDAGVVERRMVPVTVTNAVSSVKPRRTFTEPFLPAEAGGGRNTSVRSRNRIRTERVVDALRKAELKLVTSDKEGGFAVLPSREYNRRTREAIESNFRKDEERRPEKIKKTAISLCEDVGLEKLAKSIKGSRDATAVLALNLTKAFYKVTREVILIGLEHIVPGALVYNYTRAFSQNDSDVTTVKFHTAQYTASIASWSQAINIFPTLFKLAVAYLPKRGTASTDDTREKVITMSASGCQFLLVCRLGCDILFFLIMQQLA</sequence>
<keyword evidence="2" id="KW-1185">Reference proteome</keyword>
<dbReference type="AlphaFoldDB" id="A0A9J6GS69"/>
<dbReference type="Proteomes" id="UP000821853">
    <property type="component" value="Unassembled WGS sequence"/>
</dbReference>
<evidence type="ECO:0000313" key="2">
    <source>
        <dbReference type="Proteomes" id="UP000821853"/>
    </source>
</evidence>
<protein>
    <submittedName>
        <fullName evidence="1">Uncharacterized protein</fullName>
    </submittedName>
</protein>
<reference evidence="1 2" key="1">
    <citation type="journal article" date="2020" name="Cell">
        <title>Large-Scale Comparative Analyses of Tick Genomes Elucidate Their Genetic Diversity and Vector Capacities.</title>
        <authorList>
            <consortium name="Tick Genome and Microbiome Consortium (TIGMIC)"/>
            <person name="Jia N."/>
            <person name="Wang J."/>
            <person name="Shi W."/>
            <person name="Du L."/>
            <person name="Sun Y."/>
            <person name="Zhan W."/>
            <person name="Jiang J.F."/>
            <person name="Wang Q."/>
            <person name="Zhang B."/>
            <person name="Ji P."/>
            <person name="Bell-Sakyi L."/>
            <person name="Cui X.M."/>
            <person name="Yuan T.T."/>
            <person name="Jiang B.G."/>
            <person name="Yang W.F."/>
            <person name="Lam T.T."/>
            <person name="Chang Q.C."/>
            <person name="Ding S.J."/>
            <person name="Wang X.J."/>
            <person name="Zhu J.G."/>
            <person name="Ruan X.D."/>
            <person name="Zhao L."/>
            <person name="Wei J.T."/>
            <person name="Ye R.Z."/>
            <person name="Que T.C."/>
            <person name="Du C.H."/>
            <person name="Zhou Y.H."/>
            <person name="Cheng J.X."/>
            <person name="Dai P.F."/>
            <person name="Guo W.B."/>
            <person name="Han X.H."/>
            <person name="Huang E.J."/>
            <person name="Li L.F."/>
            <person name="Wei W."/>
            <person name="Gao Y.C."/>
            <person name="Liu J.Z."/>
            <person name="Shao H.Z."/>
            <person name="Wang X."/>
            <person name="Wang C.C."/>
            <person name="Yang T.C."/>
            <person name="Huo Q.B."/>
            <person name="Li W."/>
            <person name="Chen H.Y."/>
            <person name="Chen S.E."/>
            <person name="Zhou L.G."/>
            <person name="Ni X.B."/>
            <person name="Tian J.H."/>
            <person name="Sheng Y."/>
            <person name="Liu T."/>
            <person name="Pan Y.S."/>
            <person name="Xia L.Y."/>
            <person name="Li J."/>
            <person name="Zhao F."/>
            <person name="Cao W.C."/>
        </authorList>
    </citation>
    <scope>NUCLEOTIDE SEQUENCE [LARGE SCALE GENOMIC DNA]</scope>
    <source>
        <strain evidence="1">HaeL-2018</strain>
    </source>
</reference>
<dbReference type="VEuPathDB" id="VectorBase:HLOH_063981"/>
<dbReference type="EMBL" id="JABSTR010000008">
    <property type="protein sequence ID" value="KAH9378019.1"/>
    <property type="molecule type" value="Genomic_DNA"/>
</dbReference>
<organism evidence="1 2">
    <name type="scientific">Haemaphysalis longicornis</name>
    <name type="common">Bush tick</name>
    <dbReference type="NCBI Taxonomy" id="44386"/>
    <lineage>
        <taxon>Eukaryota</taxon>
        <taxon>Metazoa</taxon>
        <taxon>Ecdysozoa</taxon>
        <taxon>Arthropoda</taxon>
        <taxon>Chelicerata</taxon>
        <taxon>Arachnida</taxon>
        <taxon>Acari</taxon>
        <taxon>Parasitiformes</taxon>
        <taxon>Ixodida</taxon>
        <taxon>Ixodoidea</taxon>
        <taxon>Ixodidae</taxon>
        <taxon>Haemaphysalinae</taxon>
        <taxon>Haemaphysalis</taxon>
    </lineage>
</organism>
<comment type="caution">
    <text evidence="1">The sequence shown here is derived from an EMBL/GenBank/DDBJ whole genome shotgun (WGS) entry which is preliminary data.</text>
</comment>
<proteinExistence type="predicted"/>